<organism evidence="1 2">
    <name type="scientific">Helicostylum pulchrum</name>
    <dbReference type="NCBI Taxonomy" id="562976"/>
    <lineage>
        <taxon>Eukaryota</taxon>
        <taxon>Fungi</taxon>
        <taxon>Fungi incertae sedis</taxon>
        <taxon>Mucoromycota</taxon>
        <taxon>Mucoromycotina</taxon>
        <taxon>Mucoromycetes</taxon>
        <taxon>Mucorales</taxon>
        <taxon>Mucorineae</taxon>
        <taxon>Mucoraceae</taxon>
        <taxon>Helicostylum</taxon>
    </lineage>
</organism>
<keyword evidence="2" id="KW-1185">Reference proteome</keyword>
<accession>A0ABP9Y0K3</accession>
<protein>
    <submittedName>
        <fullName evidence="1">Uncharacterized protein</fullName>
    </submittedName>
</protein>
<dbReference type="EMBL" id="BAABUJ010000015">
    <property type="protein sequence ID" value="GAA5800230.1"/>
    <property type="molecule type" value="Genomic_DNA"/>
</dbReference>
<sequence length="203" mass="23392">MSKEVIRHPDVLNIITKALVNVESEYMCSNTDWPNGIRSDFLLEPRSNNNLPPIIIEFHMKRAVNYCLQAYKRFDRGPILLIVAINPLRGDFSKCIKKCADLSLYKAICNYWADCCYIADENSVLDHITGQSNQLKQAFDMLKDDSKSRSDVQDFVSKFFKFGAQQKRRIKELEDDDTVSDINANLEDNQSNGIRYQLQKLAN</sequence>
<comment type="caution">
    <text evidence="1">The sequence shown here is derived from an EMBL/GenBank/DDBJ whole genome shotgun (WGS) entry which is preliminary data.</text>
</comment>
<proteinExistence type="predicted"/>
<evidence type="ECO:0000313" key="2">
    <source>
        <dbReference type="Proteomes" id="UP001476247"/>
    </source>
</evidence>
<gene>
    <name evidence="1" type="ORF">HPULCUR_005655</name>
</gene>
<evidence type="ECO:0000313" key="1">
    <source>
        <dbReference type="EMBL" id="GAA5800230.1"/>
    </source>
</evidence>
<reference evidence="1 2" key="1">
    <citation type="submission" date="2024-04" db="EMBL/GenBank/DDBJ databases">
        <title>genome sequences of Mucor flavus KT1a and Helicostylum pulchrum KT1b strains isolation_sourced from the surface of a dry-aged beef.</title>
        <authorList>
            <person name="Toyotome T."/>
            <person name="Hosono M."/>
            <person name="Torimaru M."/>
            <person name="Fukuda K."/>
            <person name="Mikami N."/>
        </authorList>
    </citation>
    <scope>NUCLEOTIDE SEQUENCE [LARGE SCALE GENOMIC DNA]</scope>
    <source>
        <strain evidence="1 2">KT1b</strain>
    </source>
</reference>
<dbReference type="Proteomes" id="UP001476247">
    <property type="component" value="Unassembled WGS sequence"/>
</dbReference>
<name>A0ABP9Y0K3_9FUNG</name>